<keyword evidence="3" id="KW-1185">Reference proteome</keyword>
<reference evidence="2" key="1">
    <citation type="submission" date="2022-05" db="EMBL/GenBank/DDBJ databases">
        <authorList>
            <person name="Blom J."/>
        </authorList>
    </citation>
    <scope>NUCLEOTIDE SEQUENCE</scope>
    <source>
        <strain evidence="2">Type strain: CPO20170097</strain>
    </source>
</reference>
<dbReference type="NCBIfam" id="NF008463">
    <property type="entry name" value="PRK11347.1"/>
    <property type="match status" value="1"/>
</dbReference>
<evidence type="ECO:0000313" key="3">
    <source>
        <dbReference type="Proteomes" id="UP001152651"/>
    </source>
</evidence>
<comment type="caution">
    <text evidence="2">The sequence shown here is derived from an EMBL/GenBank/DDBJ whole genome shotgun (WGS) entry which is preliminary data.</text>
</comment>
<dbReference type="Gene3D" id="2.10.260.10">
    <property type="match status" value="1"/>
</dbReference>
<dbReference type="PANTHER" id="PTHR40516:SF1">
    <property type="entry name" value="ANTITOXIN CHPS-RELATED"/>
    <property type="match status" value="1"/>
</dbReference>
<evidence type="ECO:0000313" key="2">
    <source>
        <dbReference type="EMBL" id="CAH6660309.1"/>
    </source>
</evidence>
<dbReference type="InterPro" id="IPR037914">
    <property type="entry name" value="SpoVT-AbrB_sf"/>
</dbReference>
<evidence type="ECO:0000259" key="1">
    <source>
        <dbReference type="SMART" id="SM00966"/>
    </source>
</evidence>
<sequence>MHVTIKKWGNSMGMVIPGTVVKELNLSVGQNMEVNVKEHQIILTPLKRHYSLDALLAQCDINAPALSEEELWGQSGPQGDEVW</sequence>
<gene>
    <name evidence="2" type="ORF">FBBNIHIM_14415</name>
</gene>
<dbReference type="SMART" id="SM00966">
    <property type="entry name" value="SpoVT_AbrB"/>
    <property type="match status" value="1"/>
</dbReference>
<proteinExistence type="predicted"/>
<dbReference type="RefSeq" id="WP_149462890.1">
    <property type="nucleotide sequence ID" value="NZ_CALSBS010000012.1"/>
</dbReference>
<dbReference type="Pfam" id="PF04014">
    <property type="entry name" value="MazE_antitoxin"/>
    <property type="match status" value="1"/>
</dbReference>
<name>A0ABN8TBW8_9ENTR</name>
<dbReference type="PANTHER" id="PTHR40516">
    <property type="entry name" value="ANTITOXIN CHPS-RELATED"/>
    <property type="match status" value="1"/>
</dbReference>
<dbReference type="InterPro" id="IPR007159">
    <property type="entry name" value="SpoVT-AbrB_dom"/>
</dbReference>
<dbReference type="SUPFAM" id="SSF89447">
    <property type="entry name" value="AbrB/MazE/MraZ-like"/>
    <property type="match status" value="1"/>
</dbReference>
<feature type="domain" description="SpoVT-AbrB" evidence="1">
    <location>
        <begin position="6"/>
        <end position="51"/>
    </location>
</feature>
<dbReference type="InterPro" id="IPR039052">
    <property type="entry name" value="Antitox_PemI-like"/>
</dbReference>
<accession>A0ABN8TBW8</accession>
<organism evidence="2 3">
    <name type="scientific">Pseudocitrobacter vendiensis</name>
    <dbReference type="NCBI Taxonomy" id="2488306"/>
    <lineage>
        <taxon>Bacteria</taxon>
        <taxon>Pseudomonadati</taxon>
        <taxon>Pseudomonadota</taxon>
        <taxon>Gammaproteobacteria</taxon>
        <taxon>Enterobacterales</taxon>
        <taxon>Enterobacteriaceae</taxon>
        <taxon>Pseudocitrobacter</taxon>
    </lineage>
</organism>
<dbReference type="EMBL" id="CALSBS010000012">
    <property type="protein sequence ID" value="CAH6660309.1"/>
    <property type="molecule type" value="Genomic_DNA"/>
</dbReference>
<dbReference type="Proteomes" id="UP001152651">
    <property type="component" value="Unassembled WGS sequence"/>
</dbReference>
<protein>
    <submittedName>
        <fullName evidence="2">Growth regulator</fullName>
    </submittedName>
</protein>